<evidence type="ECO:0000313" key="1">
    <source>
        <dbReference type="EMBL" id="WBA07881.1"/>
    </source>
</evidence>
<dbReference type="Pfam" id="PF05159">
    <property type="entry name" value="Capsule_synth"/>
    <property type="match status" value="1"/>
</dbReference>
<dbReference type="Gene3D" id="3.40.50.12580">
    <property type="match status" value="1"/>
</dbReference>
<evidence type="ECO:0008006" key="3">
    <source>
        <dbReference type="Google" id="ProtNLM"/>
    </source>
</evidence>
<organism evidence="1 2">
    <name type="scientific">Salinivibrio kushneri</name>
    <dbReference type="NCBI Taxonomy" id="1908198"/>
    <lineage>
        <taxon>Bacteria</taxon>
        <taxon>Pseudomonadati</taxon>
        <taxon>Pseudomonadota</taxon>
        <taxon>Gammaproteobacteria</taxon>
        <taxon>Vibrionales</taxon>
        <taxon>Vibrionaceae</taxon>
        <taxon>Salinivibrio</taxon>
    </lineage>
</organism>
<name>A0AA47KJ06_9GAMM</name>
<proteinExistence type="predicted"/>
<dbReference type="RefSeq" id="WP_269578466.1">
    <property type="nucleotide sequence ID" value="NZ_CP114588.1"/>
</dbReference>
<sequence length="471" mass="55475">MIEHYKRHTPLFWGFFQPMEKKYIDFICEELRLNAVHVSKRGQPNVFELVARSAEFENNHMLPLGWEEEFIEKHFREFLFNYDRYSLSFEKNVISAFEGDSNYDYLCAINYYLSYFYNLIISKGITQVVFNNPPHQGIDLIIYYLASKLGLDKNILYQTILPNRFFHYKNIDDFGRYSKFVTFNPSEGFSFEKRFEKELFYMEGRVGHNHMTRIFNKTSLSLRKTKKILRKLSSKEDMKKLIAHRKKKFYGAKAFTNESKFYRSKGESFESLNINLEEKFVYFPLHYQPELTTSCLGGLYTDQLLAIENLARILPEGWFIYVKENPKQGHYMRGRAFYERLSKIESAILVSKSVSTYELLKQSQVVATISGTVGWEALSGGKPIITFGMAWYRDFSGVHCFSHNLNLKDISNQNVDHTKLQSQVNEFSKSCNQGIVASAYRKLYKNYETTKNNVLLLNFFDQLTKLYENNN</sequence>
<dbReference type="InterPro" id="IPR007833">
    <property type="entry name" value="Capsule_polysaccharide_synth"/>
</dbReference>
<dbReference type="GO" id="GO:0000271">
    <property type="term" value="P:polysaccharide biosynthetic process"/>
    <property type="evidence" value="ECO:0007669"/>
    <property type="project" value="InterPro"/>
</dbReference>
<dbReference type="InterPro" id="IPR043148">
    <property type="entry name" value="TagF_C"/>
</dbReference>
<accession>A0AA47KJ06</accession>
<dbReference type="SUPFAM" id="SSF53756">
    <property type="entry name" value="UDP-Glycosyltransferase/glycogen phosphorylase"/>
    <property type="match status" value="1"/>
</dbReference>
<reference evidence="1" key="1">
    <citation type="submission" date="2022-09" db="EMBL/GenBank/DDBJ databases">
        <authorList>
            <person name="Li Z.-J."/>
        </authorList>
    </citation>
    <scope>NUCLEOTIDE SEQUENCE</scope>
    <source>
        <strain evidence="1">TGB11</strain>
    </source>
</reference>
<dbReference type="AlphaFoldDB" id="A0AA47KJ06"/>
<evidence type="ECO:0000313" key="2">
    <source>
        <dbReference type="Proteomes" id="UP001164748"/>
    </source>
</evidence>
<dbReference type="GO" id="GO:0015774">
    <property type="term" value="P:polysaccharide transport"/>
    <property type="evidence" value="ECO:0007669"/>
    <property type="project" value="InterPro"/>
</dbReference>
<dbReference type="Proteomes" id="UP001164748">
    <property type="component" value="Chromosome"/>
</dbReference>
<dbReference type="EMBL" id="CP114588">
    <property type="protein sequence ID" value="WBA07881.1"/>
    <property type="molecule type" value="Genomic_DNA"/>
</dbReference>
<protein>
    <recommendedName>
        <fullName evidence="3">Capsule biosynthesis protein</fullName>
    </recommendedName>
</protein>
<gene>
    <name evidence="1" type="ORF">N8M53_08500</name>
</gene>